<gene>
    <name evidence="2" type="primary">clpS</name>
    <name evidence="2" type="ORF">SSCH_1240002</name>
</gene>
<keyword evidence="2" id="KW-0378">Hydrolase</keyword>
<keyword evidence="3" id="KW-1185">Reference proteome</keyword>
<evidence type="ECO:0000256" key="1">
    <source>
        <dbReference type="SAM" id="MobiDB-lite"/>
    </source>
</evidence>
<dbReference type="RefSeq" id="WP_044664088.1">
    <property type="nucleotide sequence ID" value="NZ_CDRZ01000029.1"/>
</dbReference>
<sequence>MLGNTPERELGTPENAPEKKLGAPENEMEKTLSMPDNNSKLEYILGSNLTNRKIHRKTPVVHLKTE</sequence>
<organism evidence="2 3">
    <name type="scientific">Syntrophaceticus schinkii</name>
    <dbReference type="NCBI Taxonomy" id="499207"/>
    <lineage>
        <taxon>Bacteria</taxon>
        <taxon>Bacillati</taxon>
        <taxon>Bacillota</taxon>
        <taxon>Clostridia</taxon>
        <taxon>Thermoanaerobacterales</taxon>
        <taxon>Thermoanaerobacterales Family III. Incertae Sedis</taxon>
        <taxon>Syntrophaceticus</taxon>
    </lineage>
</organism>
<dbReference type="GO" id="GO:0008233">
    <property type="term" value="F:peptidase activity"/>
    <property type="evidence" value="ECO:0007669"/>
    <property type="project" value="UniProtKB-KW"/>
</dbReference>
<dbReference type="EMBL" id="CDRZ01000029">
    <property type="protein sequence ID" value="CEO87786.1"/>
    <property type="molecule type" value="Genomic_DNA"/>
</dbReference>
<accession>A0A0B7MIL1</accession>
<dbReference type="Proteomes" id="UP000046155">
    <property type="component" value="Unassembled WGS sequence"/>
</dbReference>
<proteinExistence type="predicted"/>
<feature type="region of interest" description="Disordered" evidence="1">
    <location>
        <begin position="1"/>
        <end position="35"/>
    </location>
</feature>
<keyword evidence="2" id="KW-0645">Protease</keyword>
<reference evidence="3" key="1">
    <citation type="submission" date="2015-01" db="EMBL/GenBank/DDBJ databases">
        <authorList>
            <person name="Manzoor Shahid"/>
            <person name="Zubair Saima"/>
        </authorList>
    </citation>
    <scope>NUCLEOTIDE SEQUENCE [LARGE SCALE GENOMIC DNA]</scope>
    <source>
        <strain evidence="3">Sp3</strain>
    </source>
</reference>
<evidence type="ECO:0000313" key="3">
    <source>
        <dbReference type="Proteomes" id="UP000046155"/>
    </source>
</evidence>
<dbReference type="GO" id="GO:0006508">
    <property type="term" value="P:proteolysis"/>
    <property type="evidence" value="ECO:0007669"/>
    <property type="project" value="UniProtKB-KW"/>
</dbReference>
<dbReference type="AlphaFoldDB" id="A0A0B7MIL1"/>
<evidence type="ECO:0000313" key="2">
    <source>
        <dbReference type="EMBL" id="CEO87786.1"/>
    </source>
</evidence>
<name>A0A0B7MIL1_9FIRM</name>
<feature type="compositionally biased region" description="Basic and acidic residues" evidence="1">
    <location>
        <begin position="1"/>
        <end position="30"/>
    </location>
</feature>
<protein>
    <submittedName>
        <fullName evidence="2">ATP-dependent Clp protease adapter protein ClpS</fullName>
    </submittedName>
</protein>